<evidence type="ECO:0000313" key="2">
    <source>
        <dbReference type="Proteomes" id="UP000013270"/>
    </source>
</evidence>
<organism evidence="1 2">
    <name type="scientific">Acinetobacter bereziniae NIPH 3</name>
    <dbReference type="NCBI Taxonomy" id="1217651"/>
    <lineage>
        <taxon>Bacteria</taxon>
        <taxon>Pseudomonadati</taxon>
        <taxon>Pseudomonadota</taxon>
        <taxon>Gammaproteobacteria</taxon>
        <taxon>Moraxellales</taxon>
        <taxon>Moraxellaceae</taxon>
        <taxon>Acinetobacter</taxon>
    </lineage>
</organism>
<name>N8YT61_ACIBZ</name>
<protein>
    <submittedName>
        <fullName evidence="1">Uncharacterized protein</fullName>
    </submittedName>
</protein>
<dbReference type="EMBL" id="APPK01000025">
    <property type="protein sequence ID" value="ENV22753.1"/>
    <property type="molecule type" value="Genomic_DNA"/>
</dbReference>
<evidence type="ECO:0000313" key="1">
    <source>
        <dbReference type="EMBL" id="ENV22753.1"/>
    </source>
</evidence>
<gene>
    <name evidence="1" type="ORF">F963_01369</name>
</gene>
<sequence>MNKFNVLELIFLFYSQRNEHLSNVKYTIVFTKKNGTKETYKNSTDQNGKTKPIRIDTNGKLQVFVEGYSSIFSKKTLISPILAEGSNNFEINEAKLEENLKFPTADQYKAMQINAQQKLEHLKKTAQKNTNKGSKIFGNLGQNAQPFPIFGNKKTPSNGVGNILNSSPFNMTYEEYKKQHTVSFKQQKYLKFKNYCIYQFLFSNGKSIPNFNYQIFAKTQEKPVVNMRPSPTDFKGFTQVAYTYEDNYVQYSMAGKPIKSALHKPITCVDDQIVFQIIIPTSGGITNPNVNNKIGMGPLKKPPIVINPYTNEVVVLPPSLYEDFYNKTKILSDAVEKVHQTNASLRRAIQAKNIDDIREMEKRLNINQQEALSKINGEFQQRTDLQEVWIASKEIDKGQSKTNLLRRYLKPAAYEKLKNSRLNEDIRVEITNAENANRVADPYKIKKSFDEISKKILNAKGEVGSEEKAVYNLIGGLGGEISEQYTTSRGIDVSQEAQWMRMVAGAHGEGEISASSAGVQMKLNANASAKWTLFEGKKEWRYFFPSENGWYLEHGNYHLGEIRFLIGCEISGFSGANLGISGNLSVDITHQGTKQLITAVKRDPQRSMANMIDKAKGAKFNAAEGNLELMEELGEKGSNQAQAQIKAFAGVELQGVLKGGIEWFDPGTSEDSKAKFVTIASASAGGGVSAGVGAEGQFQIGYSAASNTFRVLVAAHLCWGIGAKGTAAFDVGADQLINFAGFIKSQVAYAGFKTLAYINSASYLRLSQILAYCIGENSSLTIGVKILSQEYLRWIDRLDADQGRLQTARRVNSSLGRKELLDATPETKGILLYAVSHWTDQTAPILDISISLSWSEVDIKFFPERKTAITNILATCTSEAEWKNTIQHIHPQGTKLTDQQVGKVEGDLIRFLNYDILETKSTSEKRLKTLLHCLNTDQDYGGDDLNHWLKLYLEYRKGARTVKNHMNYMIVRNQHDPRFRELQLQQNLPGALGAQDGVLMASNLEILAPFEPQNPVTNDQEYKV</sequence>
<comment type="caution">
    <text evidence="1">The sequence shown here is derived from an EMBL/GenBank/DDBJ whole genome shotgun (WGS) entry which is preliminary data.</text>
</comment>
<accession>N8YT61</accession>
<proteinExistence type="predicted"/>
<dbReference type="PATRIC" id="fig|1217651.3.peg.1341"/>
<reference evidence="1 2" key="1">
    <citation type="submission" date="2013-02" db="EMBL/GenBank/DDBJ databases">
        <title>The Genome Sequence of Acinetobacter bereziniae NIPH 3.</title>
        <authorList>
            <consortium name="The Broad Institute Genome Sequencing Platform"/>
            <consortium name="The Broad Institute Genome Sequencing Center for Infectious Disease"/>
            <person name="Cerqueira G."/>
            <person name="Feldgarden M."/>
            <person name="Courvalin P."/>
            <person name="Perichon B."/>
            <person name="Grillot-Courvalin C."/>
            <person name="Clermont D."/>
            <person name="Rocha E."/>
            <person name="Yoon E.-J."/>
            <person name="Nemec A."/>
            <person name="Walker B."/>
            <person name="Young S.K."/>
            <person name="Zeng Q."/>
            <person name="Gargeya S."/>
            <person name="Fitzgerald M."/>
            <person name="Haas B."/>
            <person name="Abouelleil A."/>
            <person name="Alvarado L."/>
            <person name="Arachchi H.M."/>
            <person name="Berlin A.M."/>
            <person name="Chapman S.B."/>
            <person name="Dewar J."/>
            <person name="Goldberg J."/>
            <person name="Griggs A."/>
            <person name="Gujja S."/>
            <person name="Hansen M."/>
            <person name="Howarth C."/>
            <person name="Imamovic A."/>
            <person name="Larimer J."/>
            <person name="McCowan C."/>
            <person name="Murphy C."/>
            <person name="Neiman D."/>
            <person name="Pearson M."/>
            <person name="Priest M."/>
            <person name="Roberts A."/>
            <person name="Saif S."/>
            <person name="Shea T."/>
            <person name="Sisk P."/>
            <person name="Sykes S."/>
            <person name="Wortman J."/>
            <person name="Nusbaum C."/>
            <person name="Birren B."/>
        </authorList>
    </citation>
    <scope>NUCLEOTIDE SEQUENCE [LARGE SCALE GENOMIC DNA]</scope>
    <source>
        <strain evidence="1 2">NIPH 3</strain>
    </source>
</reference>
<dbReference type="HOGENOM" id="CLU_012375_0_0_6"/>
<dbReference type="Proteomes" id="UP000013270">
    <property type="component" value="Unassembled WGS sequence"/>
</dbReference>
<dbReference type="AlphaFoldDB" id="N8YT61"/>
<dbReference type="RefSeq" id="WP_004829591.1">
    <property type="nucleotide sequence ID" value="NZ_KB849467.1"/>
</dbReference>